<dbReference type="InterPro" id="IPR014284">
    <property type="entry name" value="RNA_pol_sigma-70_dom"/>
</dbReference>
<dbReference type="Gene3D" id="1.10.1740.10">
    <property type="match status" value="1"/>
</dbReference>
<dbReference type="Pfam" id="PF04542">
    <property type="entry name" value="Sigma70_r2"/>
    <property type="match status" value="1"/>
</dbReference>
<dbReference type="Pfam" id="PF04539">
    <property type="entry name" value="Sigma70_r3"/>
    <property type="match status" value="1"/>
</dbReference>
<name>A0AA42H6M2_STUST</name>
<dbReference type="EMBL" id="JAODZE010000007">
    <property type="protein sequence ID" value="MDH0146405.1"/>
    <property type="molecule type" value="Genomic_DNA"/>
</dbReference>
<dbReference type="Gene3D" id="1.20.140.160">
    <property type="match status" value="1"/>
</dbReference>
<dbReference type="InterPro" id="IPR013324">
    <property type="entry name" value="RNA_pol_sigma_r3/r4-like"/>
</dbReference>
<dbReference type="Pfam" id="PF04545">
    <property type="entry name" value="Sigma70_r4"/>
    <property type="match status" value="1"/>
</dbReference>
<evidence type="ECO:0000256" key="3">
    <source>
        <dbReference type="ARBA" id="ARBA00023125"/>
    </source>
</evidence>
<evidence type="ECO:0000313" key="9">
    <source>
        <dbReference type="EMBL" id="MDH0689056.1"/>
    </source>
</evidence>
<dbReference type="PANTHER" id="PTHR30385:SF7">
    <property type="entry name" value="RNA POLYMERASE SIGMA FACTOR FLIA"/>
    <property type="match status" value="1"/>
</dbReference>
<feature type="domain" description="RNA polymerase sigma-70 region 2" evidence="6">
    <location>
        <begin position="30"/>
        <end position="100"/>
    </location>
</feature>
<evidence type="ECO:0000259" key="6">
    <source>
        <dbReference type="Pfam" id="PF04542"/>
    </source>
</evidence>
<dbReference type="GO" id="GO:0016987">
    <property type="term" value="F:sigma factor activity"/>
    <property type="evidence" value="ECO:0007669"/>
    <property type="project" value="UniProtKB-KW"/>
</dbReference>
<dbReference type="NCBIfam" id="TIGR02937">
    <property type="entry name" value="sigma70-ECF"/>
    <property type="match status" value="1"/>
</dbReference>
<proteinExistence type="predicted"/>
<dbReference type="PANTHER" id="PTHR30385">
    <property type="entry name" value="SIGMA FACTOR F FLAGELLAR"/>
    <property type="match status" value="1"/>
</dbReference>
<keyword evidence="4" id="KW-0804">Transcription</keyword>
<keyword evidence="1" id="KW-0805">Transcription regulation</keyword>
<dbReference type="NCBIfam" id="NF005413">
    <property type="entry name" value="PRK06986.1"/>
    <property type="match status" value="1"/>
</dbReference>
<evidence type="ECO:0000256" key="4">
    <source>
        <dbReference type="ARBA" id="ARBA00023163"/>
    </source>
</evidence>
<dbReference type="Proteomes" id="UP001158076">
    <property type="component" value="Unassembled WGS sequence"/>
</dbReference>
<evidence type="ECO:0000259" key="5">
    <source>
        <dbReference type="Pfam" id="PF04539"/>
    </source>
</evidence>
<dbReference type="GO" id="GO:0003677">
    <property type="term" value="F:DNA binding"/>
    <property type="evidence" value="ECO:0007669"/>
    <property type="project" value="UniProtKB-KW"/>
</dbReference>
<reference evidence="8" key="1">
    <citation type="submission" date="2022-09" db="EMBL/GenBank/DDBJ databases">
        <title>Intensive care unit water sources are persistently colonized with multi-drug resistant bacteria and are the site of extensive horizontal gene transfer of antibiotic resistance genes.</title>
        <authorList>
            <person name="Diorio-Toth L."/>
        </authorList>
    </citation>
    <scope>NUCLEOTIDE SEQUENCE</scope>
    <source>
        <strain evidence="9">GD03864</strain>
        <strain evidence="8">GD04147</strain>
    </source>
</reference>
<evidence type="ECO:0000313" key="8">
    <source>
        <dbReference type="EMBL" id="MDH0146405.1"/>
    </source>
</evidence>
<feature type="domain" description="RNA polymerase sigma-70 region 4" evidence="7">
    <location>
        <begin position="188"/>
        <end position="234"/>
    </location>
</feature>
<dbReference type="RefSeq" id="WP_014595434.1">
    <property type="nucleotide sequence ID" value="NZ_BCAJ01000003.1"/>
</dbReference>
<dbReference type="InterPro" id="IPR007624">
    <property type="entry name" value="RNA_pol_sigma70_r3"/>
</dbReference>
<keyword evidence="2" id="KW-0731">Sigma factor</keyword>
<gene>
    <name evidence="9" type="ORF">N5D09_13275</name>
    <name evidence="8" type="ORF">N7335_08385</name>
</gene>
<sequence length="256" mass="29187">MNATCSVDYYAASPAGHALFAPGAEQRWLMQYLPLVKRIVRQLSLQANQVLDREDMEQIGMIGLLEGLRRYGEPDEQFGRFAALRIRGAILDELRRQDWRPRQVRQQAHKVRDAIRELTRQLGHTPSDEEIKAFTGLDEKDYQAFLWADSSEAIESLDELLQSGHEHFPDAAELFEERLLKERLLEQALSRLDERERLVLTLYYQHELSLKEIALVLEVSDARVCQLSKQAIGKACRFLGSADASPAAAAKRQSAL</sequence>
<dbReference type="InterPro" id="IPR012845">
    <property type="entry name" value="RNA_pol_sigma_FliA_WhiG"/>
</dbReference>
<keyword evidence="3" id="KW-0238">DNA-binding</keyword>
<dbReference type="SUPFAM" id="SSF88659">
    <property type="entry name" value="Sigma3 and sigma4 domains of RNA polymerase sigma factors"/>
    <property type="match status" value="2"/>
</dbReference>
<dbReference type="NCBIfam" id="TIGR02479">
    <property type="entry name" value="FliA_WhiG"/>
    <property type="match status" value="1"/>
</dbReference>
<dbReference type="SUPFAM" id="SSF88946">
    <property type="entry name" value="Sigma2 domain of RNA polymerase sigma factors"/>
    <property type="match status" value="1"/>
</dbReference>
<dbReference type="InterPro" id="IPR013325">
    <property type="entry name" value="RNA_pol_sigma_r2"/>
</dbReference>
<evidence type="ECO:0000313" key="10">
    <source>
        <dbReference type="Proteomes" id="UP001158076"/>
    </source>
</evidence>
<feature type="domain" description="RNA polymerase sigma-70 region 3" evidence="5">
    <location>
        <begin position="108"/>
        <end position="146"/>
    </location>
</feature>
<dbReference type="InterPro" id="IPR007627">
    <property type="entry name" value="RNA_pol_sigma70_r2"/>
</dbReference>
<organism evidence="8 10">
    <name type="scientific">Stutzerimonas stutzeri</name>
    <name type="common">Pseudomonas stutzeri</name>
    <dbReference type="NCBI Taxonomy" id="316"/>
    <lineage>
        <taxon>Bacteria</taxon>
        <taxon>Pseudomonadati</taxon>
        <taxon>Pseudomonadota</taxon>
        <taxon>Gammaproteobacteria</taxon>
        <taxon>Pseudomonadales</taxon>
        <taxon>Pseudomonadaceae</taxon>
        <taxon>Stutzerimonas</taxon>
    </lineage>
</organism>
<dbReference type="GO" id="GO:0003899">
    <property type="term" value="F:DNA-directed RNA polymerase activity"/>
    <property type="evidence" value="ECO:0007669"/>
    <property type="project" value="InterPro"/>
</dbReference>
<evidence type="ECO:0000256" key="1">
    <source>
        <dbReference type="ARBA" id="ARBA00023015"/>
    </source>
</evidence>
<evidence type="ECO:0000259" key="7">
    <source>
        <dbReference type="Pfam" id="PF04545"/>
    </source>
</evidence>
<dbReference type="EMBL" id="JAOCDG010000021">
    <property type="protein sequence ID" value="MDH0689056.1"/>
    <property type="molecule type" value="Genomic_DNA"/>
</dbReference>
<dbReference type="CDD" id="cd06171">
    <property type="entry name" value="Sigma70_r4"/>
    <property type="match status" value="1"/>
</dbReference>
<dbReference type="PRINTS" id="PR00046">
    <property type="entry name" value="SIGMA70FCT"/>
</dbReference>
<dbReference type="Proteomes" id="UP001161139">
    <property type="component" value="Unassembled WGS sequence"/>
</dbReference>
<dbReference type="AlphaFoldDB" id="A0AA42H6M2"/>
<comment type="caution">
    <text evidence="8">The sequence shown here is derived from an EMBL/GenBank/DDBJ whole genome shotgun (WGS) entry which is preliminary data.</text>
</comment>
<accession>A0AA42H6M2</accession>
<protein>
    <submittedName>
        <fullName evidence="8">FliA/WhiG family RNA polymerase sigma factor</fullName>
    </submittedName>
</protein>
<dbReference type="InterPro" id="IPR000943">
    <property type="entry name" value="RNA_pol_sigma70"/>
</dbReference>
<dbReference type="InterPro" id="IPR007630">
    <property type="entry name" value="RNA_pol_sigma70_r4"/>
</dbReference>
<dbReference type="GO" id="GO:0006352">
    <property type="term" value="P:DNA-templated transcription initiation"/>
    <property type="evidence" value="ECO:0007669"/>
    <property type="project" value="InterPro"/>
</dbReference>
<evidence type="ECO:0000256" key="2">
    <source>
        <dbReference type="ARBA" id="ARBA00023082"/>
    </source>
</evidence>